<name>A0A7W8MX43_9BACL</name>
<comment type="caution">
    <text evidence="1">The sequence shown here is derived from an EMBL/GenBank/DDBJ whole genome shotgun (WGS) entry which is preliminary data.</text>
</comment>
<gene>
    <name evidence="1" type="ORF">HNQ34_003139</name>
</gene>
<protein>
    <submittedName>
        <fullName evidence="1">Uncharacterized protein</fullName>
    </submittedName>
</protein>
<dbReference type="AlphaFoldDB" id="A0A7W8MX43"/>
<dbReference type="RefSeq" id="WP_183256051.1">
    <property type="nucleotide sequence ID" value="NZ_JACHEP010000026.1"/>
</dbReference>
<evidence type="ECO:0000313" key="2">
    <source>
        <dbReference type="Proteomes" id="UP000520011"/>
    </source>
</evidence>
<reference evidence="1 2" key="1">
    <citation type="submission" date="2020-08" db="EMBL/GenBank/DDBJ databases">
        <title>Genomic Encyclopedia of Type Strains, Phase IV (KMG-IV): sequencing the most valuable type-strain genomes for metagenomic binning, comparative biology and taxonomic classification.</title>
        <authorList>
            <person name="Goeker M."/>
        </authorList>
    </citation>
    <scope>NUCLEOTIDE SEQUENCE [LARGE SCALE GENOMIC DNA]</scope>
    <source>
        <strain evidence="1 2">DSM 16325</strain>
    </source>
</reference>
<evidence type="ECO:0000313" key="1">
    <source>
        <dbReference type="EMBL" id="MBB5326021.1"/>
    </source>
</evidence>
<proteinExistence type="predicted"/>
<organism evidence="1 2">
    <name type="scientific">Anoxybacteroides tepidamans</name>
    <dbReference type="NCBI Taxonomy" id="265948"/>
    <lineage>
        <taxon>Bacteria</taxon>
        <taxon>Bacillati</taxon>
        <taxon>Bacillota</taxon>
        <taxon>Bacilli</taxon>
        <taxon>Bacillales</taxon>
        <taxon>Anoxybacillaceae</taxon>
        <taxon>Anoxybacteroides</taxon>
    </lineage>
</organism>
<keyword evidence="2" id="KW-1185">Reference proteome</keyword>
<dbReference type="EMBL" id="JACHEP010000026">
    <property type="protein sequence ID" value="MBB5326021.1"/>
    <property type="molecule type" value="Genomic_DNA"/>
</dbReference>
<accession>A0A7W8MX43</accession>
<sequence length="1083" mass="124924">MRVGFEKYFSTLIEEVKTRLEQTSLPQDEACAVARIIVKGEAAAYGLLQLLPEKMWTVEQLSYLYSGTYLPLFQRFSDRQKRIWSNLKVLLPSWKSKGIVTHLYEQYFHLQVPNTFLHLSHKDGKLIWNNLTQYSDRTAIYEQLLTGVIPHVSATKEIATHDVNTKFKDMHREFSFQIPTYIQSSQTKKLDTNYTPKEEFFITKKDLLEAAGSLDELEREIFGEAKHRFRERIEPLVFHECIQSHSRTDVLYLAGTQHWAGTLSSGKSTMMDVLAFYLHTQNKVTTLVVGDVATVLTKVDYFQSLGIKAVPIISYRQRKQHIHDYMQAIDESFTSLQNFQKHAMRYLCDICMIQEMQEHDVDGPPPCFHLKQNNRSVICPYFFECPYHYAYHDLSDATIFVATIQGLVYSEFPPALSGIRMRMLEYVYRRSHLILVDEADRVQSQLDQIFAPEEEVAGSPTSWLERLHRKMNEELYKSKLALKNPQIDKWNRTLQNAMSAVYLAYSQLQQERGIYTFVGKQYFTAYKLLLQFTLSLLNIKNDDEQHQVSTAFQKLWGELNDFLRFYQDDEESGKLSKSTSLRLLKSITNQLIQDDEESSALIKEWLELTSKRFNLTLQNRKYLLEKKLRFALTILLLEKCLFYLVRRFDVISAEFEHIDIEQMASVFQGPPKDYEGLMPISPTGIGMGFRYESEEQAYAKGGILKFTRIIGVGRYILTHLDRFFEPLDGKKGAAVILLSGTSRAPLSAKYEIQLPVHYFMEKEGEEPPKVEVVFAPLYNQNNEPISVSGKEGDKRNQALQEAVAALKRTGIVDQELESASDGRKRLLMVVGSYEEAELVGQEMRNMFERKDIYYLTKKYGASLDEGAWPRQKVASFVKSNGSVLVVPLLALERGHNILCTVDSKKVAAFHTAMFLVRPYPRPFDMSRIVSRLNAYTIEQILHLGEKHDTIREAILHQRKTAYAIQKSMLLNERGFRYLDMTERRHLTMDLFVPVWQLTGRLIRGNVPAKIVLCDASFAPETVIANRDTCATSLILTWKDEVEGFACQDDSFILQKLYEPIIQGLKNVKGVLVDENAKETAQLH</sequence>
<dbReference type="Proteomes" id="UP000520011">
    <property type="component" value="Unassembled WGS sequence"/>
</dbReference>